<feature type="domain" description="ABC transporter" evidence="11">
    <location>
        <begin position="2"/>
        <end position="236"/>
    </location>
</feature>
<evidence type="ECO:0000259" key="11">
    <source>
        <dbReference type="PROSITE" id="PS50893"/>
    </source>
</evidence>
<evidence type="ECO:0000313" key="12">
    <source>
        <dbReference type="EMBL" id="SDX26557.1"/>
    </source>
</evidence>
<dbReference type="PANTHER" id="PTHR42771:SF3">
    <property type="entry name" value="PETROBACTIN IMPORT ATP-BINDING PROTEIN YCLP"/>
    <property type="match status" value="1"/>
</dbReference>
<dbReference type="AlphaFoldDB" id="A0A1H3AA18"/>
<dbReference type="GO" id="GO:0005524">
    <property type="term" value="F:ATP binding"/>
    <property type="evidence" value="ECO:0007669"/>
    <property type="project" value="UniProtKB-KW"/>
</dbReference>
<dbReference type="EMBL" id="FNNA01000004">
    <property type="protein sequence ID" value="SDX26557.1"/>
    <property type="molecule type" value="Genomic_DNA"/>
</dbReference>
<dbReference type="GO" id="GO:0006826">
    <property type="term" value="P:iron ion transport"/>
    <property type="evidence" value="ECO:0007669"/>
    <property type="project" value="UniProtKB-KW"/>
</dbReference>
<dbReference type="STRING" id="1545044.SAMN05444276_1045"/>
<dbReference type="Pfam" id="PF00005">
    <property type="entry name" value="ABC_tran"/>
    <property type="match status" value="1"/>
</dbReference>
<keyword evidence="7 12" id="KW-0067">ATP-binding</keyword>
<evidence type="ECO:0000256" key="3">
    <source>
        <dbReference type="ARBA" id="ARBA00022448"/>
    </source>
</evidence>
<dbReference type="InterPro" id="IPR003439">
    <property type="entry name" value="ABC_transporter-like_ATP-bd"/>
</dbReference>
<name>A0A1H3AA18_9RHOB</name>
<evidence type="ECO:0000313" key="13">
    <source>
        <dbReference type="Proteomes" id="UP000182944"/>
    </source>
</evidence>
<keyword evidence="4" id="KW-1003">Cell membrane</keyword>
<keyword evidence="10" id="KW-0472">Membrane</keyword>
<dbReference type="Proteomes" id="UP000182944">
    <property type="component" value="Unassembled WGS sequence"/>
</dbReference>
<dbReference type="InterPro" id="IPR051535">
    <property type="entry name" value="Siderophore_ABC-ATPase"/>
</dbReference>
<keyword evidence="8" id="KW-0408">Iron</keyword>
<comment type="similarity">
    <text evidence="2">Belongs to the ABC transporter superfamily.</text>
</comment>
<evidence type="ECO:0000256" key="1">
    <source>
        <dbReference type="ARBA" id="ARBA00004202"/>
    </source>
</evidence>
<dbReference type="Gene3D" id="3.40.50.300">
    <property type="entry name" value="P-loop containing nucleotide triphosphate hydrolases"/>
    <property type="match status" value="1"/>
</dbReference>
<keyword evidence="6" id="KW-0547">Nucleotide-binding</keyword>
<keyword evidence="5" id="KW-0410">Iron transport</keyword>
<comment type="subcellular location">
    <subcellularLocation>
        <location evidence="1">Cell membrane</location>
        <topology evidence="1">Peripheral membrane protein</topology>
    </subcellularLocation>
</comment>
<evidence type="ECO:0000256" key="7">
    <source>
        <dbReference type="ARBA" id="ARBA00022840"/>
    </source>
</evidence>
<dbReference type="PROSITE" id="PS50893">
    <property type="entry name" value="ABC_TRANSPORTER_2"/>
    <property type="match status" value="1"/>
</dbReference>
<organism evidence="12 13">
    <name type="scientific">Paracoccus sanguinis</name>
    <dbReference type="NCBI Taxonomy" id="1545044"/>
    <lineage>
        <taxon>Bacteria</taxon>
        <taxon>Pseudomonadati</taxon>
        <taxon>Pseudomonadota</taxon>
        <taxon>Alphaproteobacteria</taxon>
        <taxon>Rhodobacterales</taxon>
        <taxon>Paracoccaceae</taxon>
        <taxon>Paracoccus</taxon>
    </lineage>
</organism>
<accession>A0A1H3AA18</accession>
<keyword evidence="13" id="KW-1185">Reference proteome</keyword>
<dbReference type="GO" id="GO:0016887">
    <property type="term" value="F:ATP hydrolysis activity"/>
    <property type="evidence" value="ECO:0007669"/>
    <property type="project" value="InterPro"/>
</dbReference>
<dbReference type="PANTHER" id="PTHR42771">
    <property type="entry name" value="IRON(3+)-HYDROXAMATE IMPORT ATP-BINDING PROTEIN FHUC"/>
    <property type="match status" value="1"/>
</dbReference>
<evidence type="ECO:0000256" key="5">
    <source>
        <dbReference type="ARBA" id="ARBA00022496"/>
    </source>
</evidence>
<gene>
    <name evidence="12" type="ORF">SAMN05444276_1045</name>
</gene>
<dbReference type="SUPFAM" id="SSF52540">
    <property type="entry name" value="P-loop containing nucleoside triphosphate hydrolases"/>
    <property type="match status" value="1"/>
</dbReference>
<dbReference type="InterPro" id="IPR003593">
    <property type="entry name" value="AAA+_ATPase"/>
</dbReference>
<keyword evidence="9" id="KW-0406">Ion transport</keyword>
<keyword evidence="3" id="KW-0813">Transport</keyword>
<dbReference type="CDD" id="cd03214">
    <property type="entry name" value="ABC_Iron-Siderophores_B12_Hemin"/>
    <property type="match status" value="1"/>
</dbReference>
<reference evidence="13" key="1">
    <citation type="submission" date="2016-10" db="EMBL/GenBank/DDBJ databases">
        <authorList>
            <person name="Varghese N."/>
            <person name="Submissions S."/>
        </authorList>
    </citation>
    <scope>NUCLEOTIDE SEQUENCE [LARGE SCALE GENOMIC DNA]</scope>
    <source>
        <strain evidence="13">DSM 29303</strain>
    </source>
</reference>
<evidence type="ECO:0000256" key="2">
    <source>
        <dbReference type="ARBA" id="ARBA00005417"/>
    </source>
</evidence>
<dbReference type="InterPro" id="IPR027417">
    <property type="entry name" value="P-loop_NTPase"/>
</dbReference>
<evidence type="ECO:0000256" key="4">
    <source>
        <dbReference type="ARBA" id="ARBA00022475"/>
    </source>
</evidence>
<evidence type="ECO:0000256" key="6">
    <source>
        <dbReference type="ARBA" id="ARBA00022741"/>
    </source>
</evidence>
<dbReference type="SMART" id="SM00382">
    <property type="entry name" value="AAA"/>
    <property type="match status" value="1"/>
</dbReference>
<dbReference type="RefSeq" id="WP_083388376.1">
    <property type="nucleotide sequence ID" value="NZ_FNNA01000004.1"/>
</dbReference>
<dbReference type="FunFam" id="3.40.50.300:FF:000134">
    <property type="entry name" value="Iron-enterobactin ABC transporter ATP-binding protein"/>
    <property type="match status" value="1"/>
</dbReference>
<sequence>MIVIEGVNHRIGAAPILKDIDLTLPRGKLIALIGPNGAGKSTLLRLVARLEPLQCGRIGIDGLDLATTPTERLARVMAVMGQQTHIASRLRVAELVGFGRWPHHRGRPRPADRAAVDDALAAFGLTPLAHRFLDEISGGQAQRAHLAMTFAQGTDWLLLDEPLNNLDMAHSRALMARLADLVRGSGRSVVTVVHEVNYAAAWADHIVAMKDGRIVAEGAPEAVLTEPMLSALYDTPVEVARHDDRPLVLHHHWHDDLGAPFPTAGDTRPHLPRPHLH</sequence>
<dbReference type="OrthoDB" id="9805601at2"/>
<evidence type="ECO:0000256" key="8">
    <source>
        <dbReference type="ARBA" id="ARBA00023004"/>
    </source>
</evidence>
<proteinExistence type="inferred from homology"/>
<evidence type="ECO:0000256" key="10">
    <source>
        <dbReference type="ARBA" id="ARBA00023136"/>
    </source>
</evidence>
<dbReference type="GO" id="GO:0005886">
    <property type="term" value="C:plasma membrane"/>
    <property type="evidence" value="ECO:0007669"/>
    <property type="project" value="UniProtKB-SubCell"/>
</dbReference>
<protein>
    <submittedName>
        <fullName evidence="12">Iron complex transport system ATP-binding protein</fullName>
    </submittedName>
</protein>
<evidence type="ECO:0000256" key="9">
    <source>
        <dbReference type="ARBA" id="ARBA00023065"/>
    </source>
</evidence>